<accession>A0A380ZTA5</accession>
<evidence type="ECO:0000313" key="1">
    <source>
        <dbReference type="EMBL" id="SUV52214.1"/>
    </source>
</evidence>
<reference evidence="1 2" key="1">
    <citation type="submission" date="2018-06" db="EMBL/GenBank/DDBJ databases">
        <authorList>
            <consortium name="Pathogen Informatics"/>
            <person name="Doyle S."/>
        </authorList>
    </citation>
    <scope>NUCLEOTIDE SEQUENCE [LARGE SCALE GENOMIC DNA]</scope>
    <source>
        <strain evidence="1 2">NCTC11661</strain>
    </source>
</reference>
<dbReference type="EMBL" id="UFTJ01000003">
    <property type="protein sequence ID" value="SUV52214.1"/>
    <property type="molecule type" value="Genomic_DNA"/>
</dbReference>
<protein>
    <submittedName>
        <fullName evidence="1">Uncharacterized protein</fullName>
    </submittedName>
</protein>
<organism evidence="1 2">
    <name type="scientific">Bergeyella zoohelcum</name>
    <dbReference type="NCBI Taxonomy" id="1015"/>
    <lineage>
        <taxon>Bacteria</taxon>
        <taxon>Pseudomonadati</taxon>
        <taxon>Bacteroidota</taxon>
        <taxon>Flavobacteriia</taxon>
        <taxon>Flavobacteriales</taxon>
        <taxon>Weeksellaceae</taxon>
        <taxon>Bergeyella</taxon>
    </lineage>
</organism>
<proteinExistence type="predicted"/>
<sequence>MEDFFESRIFHDISNSQGEQSIFIVYKLKVHQKKRGIKAICLLHSQSSPFRQTHKTSK</sequence>
<gene>
    <name evidence="1" type="ORF">NCTC11661_01433</name>
</gene>
<evidence type="ECO:0000313" key="2">
    <source>
        <dbReference type="Proteomes" id="UP000255515"/>
    </source>
</evidence>
<dbReference type="AlphaFoldDB" id="A0A380ZTA5"/>
<name>A0A380ZTA5_9FLAO</name>
<dbReference type="Proteomes" id="UP000255515">
    <property type="component" value="Unassembled WGS sequence"/>
</dbReference>